<dbReference type="EMBL" id="JAUZEE010000002">
    <property type="protein sequence ID" value="MDP4300004.1"/>
    <property type="molecule type" value="Genomic_DNA"/>
</dbReference>
<comment type="caution">
    <text evidence="2">The sequence shown here is derived from an EMBL/GenBank/DDBJ whole genome shotgun (WGS) entry which is preliminary data.</text>
</comment>
<dbReference type="InterPro" id="IPR043724">
    <property type="entry name" value="DUF5666"/>
</dbReference>
<feature type="domain" description="DUF5666" evidence="1">
    <location>
        <begin position="129"/>
        <end position="175"/>
    </location>
</feature>
<reference evidence="2 3" key="1">
    <citation type="submission" date="2023-08" db="EMBL/GenBank/DDBJ databases">
        <authorList>
            <person name="Roldan D.M."/>
            <person name="Menes R.J."/>
        </authorList>
    </citation>
    <scope>NUCLEOTIDE SEQUENCE [LARGE SCALE GENOMIC DNA]</scope>
    <source>
        <strain evidence="2 3">CCM 2812</strain>
    </source>
</reference>
<evidence type="ECO:0000313" key="3">
    <source>
        <dbReference type="Proteomes" id="UP001235760"/>
    </source>
</evidence>
<name>A0ABT9G0J7_LEPDI</name>
<gene>
    <name evidence="2" type="ORF">Q8X39_05105</name>
</gene>
<keyword evidence="3" id="KW-1185">Reference proteome</keyword>
<evidence type="ECO:0000259" key="1">
    <source>
        <dbReference type="Pfam" id="PF18914"/>
    </source>
</evidence>
<accession>A0ABT9G0J7</accession>
<proteinExistence type="predicted"/>
<sequence>MSHVPQLPASRGRSFALTGIAVATSLVLVACGGGASNGTGASASGSTAAGTISGFGSVITNGVRYELNGTTLVDESTGTTTTCSDNLGNCGLKMGMEVEIEADDVRRSSDGSTPSADAKAIHVGSSILGPVTSVAADGNSIVVLGQSIALTTNTRFEGGIQPVAGQVVEVHGLLDRSVTPVRLSASLVEVKSGPVSSYRLRGRFDKAAGTIGGEPMSFATLTGEDLARYAAAIDGQVVRVKLSTTAATDGRWVVTAFKSGERRYGSADHGKHSEQEGFVESVTTATPAGATAPVVTGLVVNGNAITVPAGFLGLEGGSLDQLVVGARVEVEGQVLDGALVASKIEFKKARKRSERGADDASQSQEFEMHGTLALGTQPNTLVVRGLTFDHSDEAAIRLPAGVTLADVLTWAEQGKFVEIKGYLMADGYTYKLKSIKLDSRPTTPAQAASGAAASGSAT</sequence>
<dbReference type="Pfam" id="PF18914">
    <property type="entry name" value="DUF5666"/>
    <property type="match status" value="2"/>
</dbReference>
<protein>
    <submittedName>
        <fullName evidence="2">DUF5666 domain-containing protein</fullName>
    </submittedName>
</protein>
<dbReference type="RefSeq" id="WP_305748559.1">
    <property type="nucleotide sequence ID" value="NZ_JAUZEE010000002.1"/>
</dbReference>
<feature type="domain" description="DUF5666" evidence="1">
    <location>
        <begin position="277"/>
        <end position="345"/>
    </location>
</feature>
<organism evidence="2 3">
    <name type="scientific">Leptothrix discophora</name>
    <dbReference type="NCBI Taxonomy" id="89"/>
    <lineage>
        <taxon>Bacteria</taxon>
        <taxon>Pseudomonadati</taxon>
        <taxon>Pseudomonadota</taxon>
        <taxon>Betaproteobacteria</taxon>
        <taxon>Burkholderiales</taxon>
        <taxon>Sphaerotilaceae</taxon>
        <taxon>Leptothrix</taxon>
    </lineage>
</organism>
<evidence type="ECO:0000313" key="2">
    <source>
        <dbReference type="EMBL" id="MDP4300004.1"/>
    </source>
</evidence>
<dbReference type="Proteomes" id="UP001235760">
    <property type="component" value="Unassembled WGS sequence"/>
</dbReference>